<name>A0A9P7B915_RHOMI</name>
<dbReference type="EMBL" id="PUHQ01000012">
    <property type="protein sequence ID" value="KAG0664776.1"/>
    <property type="molecule type" value="Genomic_DNA"/>
</dbReference>
<evidence type="ECO:0000256" key="2">
    <source>
        <dbReference type="ARBA" id="ARBA00022692"/>
    </source>
</evidence>
<dbReference type="Pfam" id="PF12537">
    <property type="entry name" value="GPHR_N"/>
    <property type="match status" value="1"/>
</dbReference>
<evidence type="ECO:0000256" key="3">
    <source>
        <dbReference type="ARBA" id="ARBA00022989"/>
    </source>
</evidence>
<feature type="domain" description="Golgi pH regulator conserved" evidence="8">
    <location>
        <begin position="236"/>
        <end position="303"/>
    </location>
</feature>
<comment type="subcellular location">
    <subcellularLocation>
        <location evidence="1">Membrane</location>
        <topology evidence="1">Multi-pass membrane protein</topology>
    </subcellularLocation>
</comment>
<evidence type="ECO:0000313" key="10">
    <source>
        <dbReference type="Proteomes" id="UP000777482"/>
    </source>
</evidence>
<dbReference type="PANTHER" id="PTHR15948:SF0">
    <property type="entry name" value="GOLGI PH REGULATOR A-RELATED"/>
    <property type="match status" value="1"/>
</dbReference>
<keyword evidence="4 6" id="KW-0472">Membrane</keyword>
<comment type="caution">
    <text evidence="9">The sequence shown here is derived from an EMBL/GenBank/DDBJ whole genome shotgun (WGS) entry which is preliminary data.</text>
</comment>
<dbReference type="Pfam" id="PF12430">
    <property type="entry name" value="ABA_GPCR"/>
    <property type="match status" value="2"/>
</dbReference>
<evidence type="ECO:0000313" key="9">
    <source>
        <dbReference type="EMBL" id="KAG0664776.1"/>
    </source>
</evidence>
<proteinExistence type="predicted"/>
<feature type="transmembrane region" description="Helical" evidence="6">
    <location>
        <begin position="239"/>
        <end position="260"/>
    </location>
</feature>
<dbReference type="PANTHER" id="PTHR15948">
    <property type="entry name" value="G-PROTEIN COUPLED RECEPTOR 89-RELATED"/>
    <property type="match status" value="1"/>
</dbReference>
<feature type="domain" description="Abscisic acid G-protein coupled receptor-like" evidence="7">
    <location>
        <begin position="522"/>
        <end position="576"/>
    </location>
</feature>
<dbReference type="InterPro" id="IPR022535">
    <property type="entry name" value="Golgi_pH-regulator_cons_dom"/>
</dbReference>
<dbReference type="Proteomes" id="UP000777482">
    <property type="component" value="Unassembled WGS sequence"/>
</dbReference>
<gene>
    <name evidence="9" type="ORF">C6P46_000913</name>
</gene>
<dbReference type="GO" id="GO:0016020">
    <property type="term" value="C:membrane"/>
    <property type="evidence" value="ECO:0007669"/>
    <property type="project" value="UniProtKB-SubCell"/>
</dbReference>
<keyword evidence="10" id="KW-1185">Reference proteome</keyword>
<dbReference type="InterPro" id="IPR015672">
    <property type="entry name" value="GPHR/GTG"/>
</dbReference>
<evidence type="ECO:0000259" key="8">
    <source>
        <dbReference type="Pfam" id="PF12537"/>
    </source>
</evidence>
<dbReference type="OrthoDB" id="264392at2759"/>
<feature type="transmembrane region" description="Helical" evidence="6">
    <location>
        <begin position="552"/>
        <end position="570"/>
    </location>
</feature>
<feature type="transmembrane region" description="Helical" evidence="6">
    <location>
        <begin position="162"/>
        <end position="185"/>
    </location>
</feature>
<sequence length="589" mass="64042">MSGAVSDRLQSGPAHSVALESGLLTCVRFVYFLACRHYVNAYLLAGLKDVIREDGLSAEDDSQDGASIRLEEAENGVFTGGGAAAAARDDGANSPLLPTSTRKSSAVDMQRRDSYSGRTASSRTYSRLASALFCLAFSESSMLFTLLLFGDAVSEEARRQNWSFSLLTLLALIVFLIPFGLCLLLTQRSRSGAVRTLAFTLVPFGTYLFFFYEVGSIVADKLVTEGSHSFGESCVVNSLLSRICVPGVVLIATLSGGGAVNTAWEAYEWRSVSSAEAVTDAHIAQAERAHARTRHDLQQRTRALELAKGSAEREADAAASRSLLARWTSSTPAAAQVKNLELEVGALEKLERQMADDVARLRKRKTARDLGRSWKGRAWLMVGWLFSLYCVWRVFISCVNLIFGYSRKSHQRLDGADPGTVPAQGTDLLTSLLTRLAVLLNIELDIATWSRMIGLALIGGILLANMRNVLGSVSRIFKATSMGVSASFMLLFLAQLMASLCTTSRSNHELNLTDHAHILTQAIYLLTSLISLPSSPSATTTSLLDTLPDFNVFSRLFDSVFLLAATAIFFSRWVGRQFRDDAGLAAMYA</sequence>
<evidence type="ECO:0000256" key="5">
    <source>
        <dbReference type="SAM" id="MobiDB-lite"/>
    </source>
</evidence>
<evidence type="ECO:0000256" key="6">
    <source>
        <dbReference type="SAM" id="Phobius"/>
    </source>
</evidence>
<keyword evidence="3 6" id="KW-1133">Transmembrane helix</keyword>
<protein>
    <recommendedName>
        <fullName evidence="11">G protein-coupled receptor 89</fullName>
    </recommendedName>
</protein>
<feature type="domain" description="Abscisic acid G-protein coupled receptor-like" evidence="7">
    <location>
        <begin position="372"/>
        <end position="498"/>
    </location>
</feature>
<evidence type="ECO:0008006" key="11">
    <source>
        <dbReference type="Google" id="ProtNLM"/>
    </source>
</evidence>
<feature type="transmembrane region" description="Helical" evidence="6">
    <location>
        <begin position="446"/>
        <end position="464"/>
    </location>
</feature>
<organism evidence="9 10">
    <name type="scientific">Rhodotorula mucilaginosa</name>
    <name type="common">Yeast</name>
    <name type="synonym">Rhodotorula rubra</name>
    <dbReference type="NCBI Taxonomy" id="5537"/>
    <lineage>
        <taxon>Eukaryota</taxon>
        <taxon>Fungi</taxon>
        <taxon>Dikarya</taxon>
        <taxon>Basidiomycota</taxon>
        <taxon>Pucciniomycotina</taxon>
        <taxon>Microbotryomycetes</taxon>
        <taxon>Sporidiobolales</taxon>
        <taxon>Sporidiobolaceae</taxon>
        <taxon>Rhodotorula</taxon>
    </lineage>
</organism>
<feature type="region of interest" description="Disordered" evidence="5">
    <location>
        <begin position="85"/>
        <end position="115"/>
    </location>
</feature>
<feature type="transmembrane region" description="Helical" evidence="6">
    <location>
        <begin position="197"/>
        <end position="219"/>
    </location>
</feature>
<feature type="transmembrane region" description="Helical" evidence="6">
    <location>
        <begin position="128"/>
        <end position="150"/>
    </location>
</feature>
<evidence type="ECO:0000256" key="4">
    <source>
        <dbReference type="ARBA" id="ARBA00023136"/>
    </source>
</evidence>
<accession>A0A9P7B915</accession>
<feature type="transmembrane region" description="Helical" evidence="6">
    <location>
        <begin position="378"/>
        <end position="403"/>
    </location>
</feature>
<feature type="transmembrane region" description="Helical" evidence="6">
    <location>
        <begin position="476"/>
        <end position="498"/>
    </location>
</feature>
<evidence type="ECO:0000256" key="1">
    <source>
        <dbReference type="ARBA" id="ARBA00004141"/>
    </source>
</evidence>
<keyword evidence="2 6" id="KW-0812">Transmembrane</keyword>
<reference evidence="9 10" key="1">
    <citation type="submission" date="2020-11" db="EMBL/GenBank/DDBJ databases">
        <title>Kefir isolates.</title>
        <authorList>
            <person name="Marcisauskas S."/>
            <person name="Kim Y."/>
            <person name="Blasche S."/>
        </authorList>
    </citation>
    <scope>NUCLEOTIDE SEQUENCE [LARGE SCALE GENOMIC DNA]</scope>
    <source>
        <strain evidence="9 10">KR</strain>
    </source>
</reference>
<evidence type="ECO:0000259" key="7">
    <source>
        <dbReference type="Pfam" id="PF12430"/>
    </source>
</evidence>
<dbReference type="InterPro" id="IPR025969">
    <property type="entry name" value="ABA_GPCR_dom"/>
</dbReference>
<dbReference type="AlphaFoldDB" id="A0A9P7B915"/>